<gene>
    <name evidence="12" type="primary">lpxB</name>
    <name evidence="12" type="ORF">A6302_01528</name>
</gene>
<dbReference type="InterPro" id="IPR003835">
    <property type="entry name" value="Glyco_trans_19"/>
</dbReference>
<dbReference type="NCBIfam" id="TIGR00215">
    <property type="entry name" value="lpxB"/>
    <property type="match status" value="1"/>
</dbReference>
<organism evidence="12 13">
    <name type="scientific">Methylobrevis pamukkalensis</name>
    <dbReference type="NCBI Taxonomy" id="1439726"/>
    <lineage>
        <taxon>Bacteria</taxon>
        <taxon>Pseudomonadati</taxon>
        <taxon>Pseudomonadota</taxon>
        <taxon>Alphaproteobacteria</taxon>
        <taxon>Hyphomicrobiales</taxon>
        <taxon>Pleomorphomonadaceae</taxon>
        <taxon>Methylobrevis</taxon>
    </lineage>
</organism>
<dbReference type="PANTHER" id="PTHR30372:SF4">
    <property type="entry name" value="LIPID-A-DISACCHARIDE SYNTHASE, MITOCHONDRIAL-RELATED"/>
    <property type="match status" value="1"/>
</dbReference>
<comment type="caution">
    <text evidence="12">The sequence shown here is derived from an EMBL/GenBank/DDBJ whole genome shotgun (WGS) entry which is preliminary data.</text>
</comment>
<keyword evidence="5" id="KW-0444">Lipid biosynthesis</keyword>
<dbReference type="SUPFAM" id="SSF53756">
    <property type="entry name" value="UDP-Glycosyltransferase/glycogen phosphorylase"/>
    <property type="match status" value="1"/>
</dbReference>
<dbReference type="EMBL" id="MCRJ01000028">
    <property type="protein sequence ID" value="ODN71156.1"/>
    <property type="molecule type" value="Genomic_DNA"/>
</dbReference>
<proteinExistence type="inferred from homology"/>
<dbReference type="Proteomes" id="UP000094622">
    <property type="component" value="Unassembled WGS sequence"/>
</dbReference>
<protein>
    <recommendedName>
        <fullName evidence="4 11">Lipid-A-disaccharide synthase</fullName>
        <ecNumber evidence="3 11">2.4.1.182</ecNumber>
    </recommendedName>
</protein>
<dbReference type="GO" id="GO:0016020">
    <property type="term" value="C:membrane"/>
    <property type="evidence" value="ECO:0007669"/>
    <property type="project" value="GOC"/>
</dbReference>
<evidence type="ECO:0000256" key="6">
    <source>
        <dbReference type="ARBA" id="ARBA00022556"/>
    </source>
</evidence>
<comment type="function">
    <text evidence="1">Condensation of UDP-2,3-diacylglucosamine and 2,3-diacylglucosamine-1-phosphate to form lipid A disaccharide, a precursor of lipid A, a phosphorylated glycolipid that anchors the lipopolysaccharide to the outer membrane of the cell.</text>
</comment>
<evidence type="ECO:0000256" key="5">
    <source>
        <dbReference type="ARBA" id="ARBA00022516"/>
    </source>
</evidence>
<comment type="similarity">
    <text evidence="2">Belongs to the LpxB family.</text>
</comment>
<keyword evidence="6" id="KW-0441">Lipid A biosynthesis</keyword>
<dbReference type="GO" id="GO:0009245">
    <property type="term" value="P:lipid A biosynthetic process"/>
    <property type="evidence" value="ECO:0007669"/>
    <property type="project" value="UniProtKB-UniRule"/>
</dbReference>
<dbReference type="RefSeq" id="WP_069306414.1">
    <property type="nucleotide sequence ID" value="NZ_MCRJ01000028.1"/>
</dbReference>
<comment type="catalytic activity">
    <reaction evidence="10">
        <text>a lipid X + a UDP-2-N,3-O-bis[(3R)-3-hydroxyacyl]-alpha-D-glucosamine = a lipid A disaccharide + UDP + H(+)</text>
        <dbReference type="Rhea" id="RHEA:67828"/>
        <dbReference type="ChEBI" id="CHEBI:15378"/>
        <dbReference type="ChEBI" id="CHEBI:58223"/>
        <dbReference type="ChEBI" id="CHEBI:137748"/>
        <dbReference type="ChEBI" id="CHEBI:176338"/>
        <dbReference type="ChEBI" id="CHEBI:176343"/>
        <dbReference type="EC" id="2.4.1.182"/>
    </reaction>
</comment>
<dbReference type="EC" id="2.4.1.182" evidence="3 11"/>
<dbReference type="OrthoDB" id="9801642at2"/>
<keyword evidence="7 12" id="KW-0328">Glycosyltransferase</keyword>
<dbReference type="GO" id="GO:0005543">
    <property type="term" value="F:phospholipid binding"/>
    <property type="evidence" value="ECO:0007669"/>
    <property type="project" value="TreeGrafter"/>
</dbReference>
<evidence type="ECO:0000256" key="10">
    <source>
        <dbReference type="ARBA" id="ARBA00048975"/>
    </source>
</evidence>
<evidence type="ECO:0000313" key="13">
    <source>
        <dbReference type="Proteomes" id="UP000094622"/>
    </source>
</evidence>
<accession>A0A1E3H5S6</accession>
<evidence type="ECO:0000256" key="9">
    <source>
        <dbReference type="ARBA" id="ARBA00023098"/>
    </source>
</evidence>
<reference evidence="12 13" key="1">
    <citation type="submission" date="2016-07" db="EMBL/GenBank/DDBJ databases">
        <title>Draft Genome Sequence of Methylobrevis pamukkalensis PK2.</title>
        <authorList>
            <person name="Vasilenko O.V."/>
            <person name="Doronina N.V."/>
            <person name="Shmareva M.N."/>
            <person name="Tarlachkov S.V."/>
            <person name="Mustakhimov I."/>
            <person name="Trotsenko Y.A."/>
        </authorList>
    </citation>
    <scope>NUCLEOTIDE SEQUENCE [LARGE SCALE GENOMIC DNA]</scope>
    <source>
        <strain evidence="12 13">PK2</strain>
    </source>
</reference>
<dbReference type="PATRIC" id="fig|1439726.3.peg.1608"/>
<dbReference type="GO" id="GO:0008915">
    <property type="term" value="F:lipid-A-disaccharide synthase activity"/>
    <property type="evidence" value="ECO:0007669"/>
    <property type="project" value="UniProtKB-UniRule"/>
</dbReference>
<dbReference type="Pfam" id="PF02684">
    <property type="entry name" value="LpxB"/>
    <property type="match status" value="1"/>
</dbReference>
<keyword evidence="8 12" id="KW-0808">Transferase</keyword>
<keyword evidence="9" id="KW-0443">Lipid metabolism</keyword>
<evidence type="ECO:0000313" key="12">
    <source>
        <dbReference type="EMBL" id="ODN71156.1"/>
    </source>
</evidence>
<keyword evidence="13" id="KW-1185">Reference proteome</keyword>
<evidence type="ECO:0000256" key="4">
    <source>
        <dbReference type="ARBA" id="ARBA00020902"/>
    </source>
</evidence>
<evidence type="ECO:0000256" key="7">
    <source>
        <dbReference type="ARBA" id="ARBA00022676"/>
    </source>
</evidence>
<evidence type="ECO:0000256" key="11">
    <source>
        <dbReference type="NCBIfam" id="TIGR00215"/>
    </source>
</evidence>
<evidence type="ECO:0000256" key="1">
    <source>
        <dbReference type="ARBA" id="ARBA00002056"/>
    </source>
</evidence>
<dbReference type="AlphaFoldDB" id="A0A1E3H5S6"/>
<evidence type="ECO:0000256" key="2">
    <source>
        <dbReference type="ARBA" id="ARBA00007868"/>
    </source>
</evidence>
<sequence length="400" mass="43423">MTAPLKVFVVVGEESGDQLGAGLVAGLRRRLGEGGVVFSGLAGHRMIGLGLSSLFPLADISVMGISAVLARLPTIVRRVHQTVDAALAAEPDVVVIIDSPDFTHAVARRIRKKRPQIPVVDYVSPSVWAWRPGRARKMTAYVDHLLAILPFEPEVHRRLGGPPCTYVGHPLAERLDLARTEALGETPADERPVLVVLPGSRRSEVSRLMAPFAETLSELAARGHEFRAVLPAVGHLEHEIRAAVATWPVQPEIMVGEAAKFAAFRSARAALAASGTVTLELALSGVPMIVTYKLDWFYRRFRDLTRIFPRLAYVHSMVLTNIILGENIVPEFLEDGVTGPNLADHVAPLLDLSDPARRRQVEAFGRLRAAMALPEGRHPSDLAAEVVIDVARRGRPHAGA</sequence>
<dbReference type="PANTHER" id="PTHR30372">
    <property type="entry name" value="LIPID-A-DISACCHARIDE SYNTHASE"/>
    <property type="match status" value="1"/>
</dbReference>
<evidence type="ECO:0000256" key="3">
    <source>
        <dbReference type="ARBA" id="ARBA00012687"/>
    </source>
</evidence>
<name>A0A1E3H5S6_9HYPH</name>
<evidence type="ECO:0000256" key="8">
    <source>
        <dbReference type="ARBA" id="ARBA00022679"/>
    </source>
</evidence>